<dbReference type="EMBL" id="QUMS01000003">
    <property type="protein sequence ID" value="REG07045.1"/>
    <property type="molecule type" value="Genomic_DNA"/>
</dbReference>
<dbReference type="InterPro" id="IPR015910">
    <property type="entry name" value="I/U_nuclsd_hydro_CS"/>
</dbReference>
<name>A0A347ZVL9_9CHLR</name>
<dbReference type="SUPFAM" id="SSF53590">
    <property type="entry name" value="Nucleoside hydrolase"/>
    <property type="match status" value="1"/>
</dbReference>
<dbReference type="GO" id="GO:0005829">
    <property type="term" value="C:cytosol"/>
    <property type="evidence" value="ECO:0007669"/>
    <property type="project" value="TreeGrafter"/>
</dbReference>
<keyword evidence="1" id="KW-0378">Hydrolase</keyword>
<dbReference type="PROSITE" id="PS01247">
    <property type="entry name" value="IUNH"/>
    <property type="match status" value="1"/>
</dbReference>
<keyword evidence="5" id="KW-1185">Reference proteome</keyword>
<evidence type="ECO:0000259" key="3">
    <source>
        <dbReference type="Pfam" id="PF01156"/>
    </source>
</evidence>
<dbReference type="Proteomes" id="UP000256388">
    <property type="component" value="Unassembled WGS sequence"/>
</dbReference>
<dbReference type="Gene3D" id="3.90.245.10">
    <property type="entry name" value="Ribonucleoside hydrolase-like"/>
    <property type="match status" value="1"/>
</dbReference>
<dbReference type="CDD" id="cd02650">
    <property type="entry name" value="nuc_hydro_CaPnhB"/>
    <property type="match status" value="1"/>
</dbReference>
<organism evidence="4 5">
    <name type="scientific">Pelolinea submarina</name>
    <dbReference type="NCBI Taxonomy" id="913107"/>
    <lineage>
        <taxon>Bacteria</taxon>
        <taxon>Bacillati</taxon>
        <taxon>Chloroflexota</taxon>
        <taxon>Anaerolineae</taxon>
        <taxon>Anaerolineales</taxon>
        <taxon>Anaerolineaceae</taxon>
        <taxon>Pelolinea</taxon>
    </lineage>
</organism>
<feature type="domain" description="Inosine/uridine-preferring nucleoside hydrolase" evidence="3">
    <location>
        <begin position="5"/>
        <end position="300"/>
    </location>
</feature>
<gene>
    <name evidence="4" type="ORF">DFR64_2247</name>
</gene>
<keyword evidence="2" id="KW-0326">Glycosidase</keyword>
<dbReference type="InterPro" id="IPR001910">
    <property type="entry name" value="Inosine/uridine_hydrolase_dom"/>
</dbReference>
<proteinExistence type="predicted"/>
<evidence type="ECO:0000256" key="2">
    <source>
        <dbReference type="ARBA" id="ARBA00023295"/>
    </source>
</evidence>
<evidence type="ECO:0000313" key="5">
    <source>
        <dbReference type="Proteomes" id="UP000256388"/>
    </source>
</evidence>
<dbReference type="GO" id="GO:0006152">
    <property type="term" value="P:purine nucleoside catabolic process"/>
    <property type="evidence" value="ECO:0007669"/>
    <property type="project" value="TreeGrafter"/>
</dbReference>
<dbReference type="InterPro" id="IPR036452">
    <property type="entry name" value="Ribo_hydro-like"/>
</dbReference>
<dbReference type="InterPro" id="IPR023186">
    <property type="entry name" value="IUNH"/>
</dbReference>
<evidence type="ECO:0000313" key="4">
    <source>
        <dbReference type="EMBL" id="REG07045.1"/>
    </source>
</evidence>
<dbReference type="GO" id="GO:0008477">
    <property type="term" value="F:purine nucleosidase activity"/>
    <property type="evidence" value="ECO:0007669"/>
    <property type="project" value="TreeGrafter"/>
</dbReference>
<dbReference type="OrthoDB" id="9797882at2"/>
<comment type="caution">
    <text evidence="4">The sequence shown here is derived from an EMBL/GenBank/DDBJ whole genome shotgun (WGS) entry which is preliminary data.</text>
</comment>
<dbReference type="RefSeq" id="WP_116225524.1">
    <property type="nucleotide sequence ID" value="NZ_AP018437.1"/>
</dbReference>
<dbReference type="PANTHER" id="PTHR12304">
    <property type="entry name" value="INOSINE-URIDINE PREFERRING NUCLEOSIDE HYDROLASE"/>
    <property type="match status" value="1"/>
</dbReference>
<dbReference type="PANTHER" id="PTHR12304:SF4">
    <property type="entry name" value="URIDINE NUCLEOSIDASE"/>
    <property type="match status" value="1"/>
</dbReference>
<protein>
    <submittedName>
        <fullName evidence="4">Uridine nucleosidase</fullName>
    </submittedName>
</protein>
<dbReference type="GO" id="GO:0045437">
    <property type="term" value="F:uridine nucleosidase activity"/>
    <property type="evidence" value="ECO:0007669"/>
    <property type="project" value="UniProtKB-ARBA"/>
</dbReference>
<dbReference type="AlphaFoldDB" id="A0A347ZVL9"/>
<dbReference type="Pfam" id="PF01156">
    <property type="entry name" value="IU_nuc_hydro"/>
    <property type="match status" value="1"/>
</dbReference>
<evidence type="ECO:0000256" key="1">
    <source>
        <dbReference type="ARBA" id="ARBA00022801"/>
    </source>
</evidence>
<accession>A0A347ZVL9</accession>
<sequence>MAKKIIIDTDPGVDDTIAILTALRSPEVEVIGLTSVFGNVPGEIAAQNALRLVELEGHGDIPVARGSDVPLVFPLEKLGTWVHGEDGMGNTQPPAPKGKVVDKSAAEFIVEMAHAYPGEVTLVPVGPLTNIALALRIDPGIAALIKEVVIMGGAVANPGNMTPVAEANIYHDPHAADIVMAAGWPLVLVGLDVTHKTIITPEFQQMLFKAGNPAVELISKVLPCYQNFFNNLYGLNGAIYTHDPSAISYVINPDLFTTKDVPVFVETEGRCVGQTVADWAHQWEERTPVKVCLDVNSEGVLALLKERLTA</sequence>
<reference evidence="4 5" key="1">
    <citation type="submission" date="2018-08" db="EMBL/GenBank/DDBJ databases">
        <title>Genomic Encyclopedia of Type Strains, Phase IV (KMG-IV): sequencing the most valuable type-strain genomes for metagenomic binning, comparative biology and taxonomic classification.</title>
        <authorList>
            <person name="Goeker M."/>
        </authorList>
    </citation>
    <scope>NUCLEOTIDE SEQUENCE [LARGE SCALE GENOMIC DNA]</scope>
    <source>
        <strain evidence="4 5">DSM 23923</strain>
    </source>
</reference>